<sequence>VDLGEMASLFAAITVRAREAINPEDNDE</sequence>
<organism evidence="1">
    <name type="scientific">marine sediment metagenome</name>
    <dbReference type="NCBI Taxonomy" id="412755"/>
    <lineage>
        <taxon>unclassified sequences</taxon>
        <taxon>metagenomes</taxon>
        <taxon>ecological metagenomes</taxon>
    </lineage>
</organism>
<accession>A0A0F9JNW0</accession>
<evidence type="ECO:0000313" key="1">
    <source>
        <dbReference type="EMBL" id="KKM07341.1"/>
    </source>
</evidence>
<feature type="non-terminal residue" evidence="1">
    <location>
        <position position="1"/>
    </location>
</feature>
<dbReference type="AlphaFoldDB" id="A0A0F9JNW0"/>
<gene>
    <name evidence="1" type="ORF">LCGC14_1734830</name>
</gene>
<name>A0A0F9JNW0_9ZZZZ</name>
<reference evidence="1" key="1">
    <citation type="journal article" date="2015" name="Nature">
        <title>Complex archaea that bridge the gap between prokaryotes and eukaryotes.</title>
        <authorList>
            <person name="Spang A."/>
            <person name="Saw J.H."/>
            <person name="Jorgensen S.L."/>
            <person name="Zaremba-Niedzwiedzka K."/>
            <person name="Martijn J."/>
            <person name="Lind A.E."/>
            <person name="van Eijk R."/>
            <person name="Schleper C."/>
            <person name="Guy L."/>
            <person name="Ettema T.J."/>
        </authorList>
    </citation>
    <scope>NUCLEOTIDE SEQUENCE</scope>
</reference>
<protein>
    <submittedName>
        <fullName evidence="1">Uncharacterized protein</fullName>
    </submittedName>
</protein>
<dbReference type="EMBL" id="LAZR01015793">
    <property type="protein sequence ID" value="KKM07341.1"/>
    <property type="molecule type" value="Genomic_DNA"/>
</dbReference>
<comment type="caution">
    <text evidence="1">The sequence shown here is derived from an EMBL/GenBank/DDBJ whole genome shotgun (WGS) entry which is preliminary data.</text>
</comment>
<proteinExistence type="predicted"/>